<keyword evidence="3" id="KW-0813">Transport</keyword>
<dbReference type="Proteomes" id="UP001597371">
    <property type="component" value="Unassembled WGS sequence"/>
</dbReference>
<evidence type="ECO:0000256" key="2">
    <source>
        <dbReference type="ARBA" id="ARBA00005695"/>
    </source>
</evidence>
<evidence type="ECO:0000256" key="5">
    <source>
        <dbReference type="SAM" id="SignalP"/>
    </source>
</evidence>
<evidence type="ECO:0000256" key="4">
    <source>
        <dbReference type="ARBA" id="ARBA00022729"/>
    </source>
</evidence>
<dbReference type="EMBL" id="JBHUIJ010000015">
    <property type="protein sequence ID" value="MFD2238248.1"/>
    <property type="molecule type" value="Genomic_DNA"/>
</dbReference>
<comment type="subcellular location">
    <subcellularLocation>
        <location evidence="1">Periplasm</location>
    </subcellularLocation>
</comment>
<evidence type="ECO:0000256" key="3">
    <source>
        <dbReference type="ARBA" id="ARBA00022448"/>
    </source>
</evidence>
<evidence type="ECO:0000259" key="6">
    <source>
        <dbReference type="Pfam" id="PF00496"/>
    </source>
</evidence>
<comment type="caution">
    <text evidence="7">The sequence shown here is derived from an EMBL/GenBank/DDBJ whole genome shotgun (WGS) entry which is preliminary data.</text>
</comment>
<evidence type="ECO:0000313" key="8">
    <source>
        <dbReference type="Proteomes" id="UP001597371"/>
    </source>
</evidence>
<sequence length="509" mass="56225">MRQIILAATTVLMGMAGPALADGGTLYFGLSAEPPTMDAHIQAGTAFRTVKLAIHRGLLNYGTDGELSQELAESYEVAPDAQTLTFHLREAFFHDGSPVTSADVKATFDRIMAPGSAASLRSQFEIVDSIETPDDRTVVITLNRPSVSFLHYLALPEAVILPAAWLEENLDNIASAAPVGAGPFRFVEWARGEELVIERFDDYYKEGKPYLDEVVYQFYTDENTRMNAIRTGDVDIVEYVPARDMASVEASSDMRLESTYGPFMGLQFNTSFEPFSHPEVRRAVAHAVDRSVIVATAFDGLGAPNYGLAIPEGYPGYDPEKADFYTLDYDLARELLAEAGYPDGFTARLVSTSQYSFHQNTAIAVQSELAKIGITVTLDMPDWTNRMAKVTTADYDFAIMGTVGEITDPDWLSQFYYGGENLVRTTNAPYFSDPEIDALLDEGRATVDADERAEIYSRFVDRALELAPIIFLNWRDQSYAVSESVSGFVNMPAFLTFQSGFSLEDTQIE</sequence>
<dbReference type="PIRSF" id="PIRSF002741">
    <property type="entry name" value="MppA"/>
    <property type="match status" value="1"/>
</dbReference>
<dbReference type="InterPro" id="IPR039424">
    <property type="entry name" value="SBP_5"/>
</dbReference>
<evidence type="ECO:0000313" key="7">
    <source>
        <dbReference type="EMBL" id="MFD2238248.1"/>
    </source>
</evidence>
<reference evidence="8" key="1">
    <citation type="journal article" date="2019" name="Int. J. Syst. Evol. Microbiol.">
        <title>The Global Catalogue of Microorganisms (GCM) 10K type strain sequencing project: providing services to taxonomists for standard genome sequencing and annotation.</title>
        <authorList>
            <consortium name="The Broad Institute Genomics Platform"/>
            <consortium name="The Broad Institute Genome Sequencing Center for Infectious Disease"/>
            <person name="Wu L."/>
            <person name="Ma J."/>
        </authorList>
    </citation>
    <scope>NUCLEOTIDE SEQUENCE [LARGE SCALE GENOMIC DNA]</scope>
    <source>
        <strain evidence="8">ZS-35-S2</strain>
    </source>
</reference>
<keyword evidence="8" id="KW-1185">Reference proteome</keyword>
<dbReference type="Gene3D" id="3.10.105.10">
    <property type="entry name" value="Dipeptide-binding Protein, Domain 3"/>
    <property type="match status" value="1"/>
</dbReference>
<dbReference type="InterPro" id="IPR000914">
    <property type="entry name" value="SBP_5_dom"/>
</dbReference>
<dbReference type="PANTHER" id="PTHR30290">
    <property type="entry name" value="PERIPLASMIC BINDING COMPONENT OF ABC TRANSPORTER"/>
    <property type="match status" value="1"/>
</dbReference>
<dbReference type="Pfam" id="PF00496">
    <property type="entry name" value="SBP_bac_5"/>
    <property type="match status" value="1"/>
</dbReference>
<accession>A0ABW5CNA5</accession>
<dbReference type="PANTHER" id="PTHR30290:SF9">
    <property type="entry name" value="OLIGOPEPTIDE-BINDING PROTEIN APPA"/>
    <property type="match status" value="1"/>
</dbReference>
<proteinExistence type="inferred from homology"/>
<dbReference type="Gene3D" id="3.40.190.10">
    <property type="entry name" value="Periplasmic binding protein-like II"/>
    <property type="match status" value="1"/>
</dbReference>
<comment type="similarity">
    <text evidence="2">Belongs to the bacterial solute-binding protein 5 family.</text>
</comment>
<evidence type="ECO:0000256" key="1">
    <source>
        <dbReference type="ARBA" id="ARBA00004418"/>
    </source>
</evidence>
<dbReference type="InterPro" id="IPR030678">
    <property type="entry name" value="Peptide/Ni-bd"/>
</dbReference>
<name>A0ABW5CNA5_9HYPH</name>
<dbReference type="CDD" id="cd08516">
    <property type="entry name" value="PBP2_NikA_DppA_OppA_like_11"/>
    <property type="match status" value="1"/>
</dbReference>
<feature type="domain" description="Solute-binding protein family 5" evidence="6">
    <location>
        <begin position="67"/>
        <end position="420"/>
    </location>
</feature>
<dbReference type="SUPFAM" id="SSF53850">
    <property type="entry name" value="Periplasmic binding protein-like II"/>
    <property type="match status" value="1"/>
</dbReference>
<organism evidence="7 8">
    <name type="scientific">Aureimonas populi</name>
    <dbReference type="NCBI Taxonomy" id="1701758"/>
    <lineage>
        <taxon>Bacteria</taxon>
        <taxon>Pseudomonadati</taxon>
        <taxon>Pseudomonadota</taxon>
        <taxon>Alphaproteobacteria</taxon>
        <taxon>Hyphomicrobiales</taxon>
        <taxon>Aurantimonadaceae</taxon>
        <taxon>Aureimonas</taxon>
    </lineage>
</organism>
<dbReference type="RefSeq" id="WP_209738874.1">
    <property type="nucleotide sequence ID" value="NZ_CP072611.1"/>
</dbReference>
<feature type="chain" id="PRO_5046008494" evidence="5">
    <location>
        <begin position="22"/>
        <end position="509"/>
    </location>
</feature>
<keyword evidence="4 5" id="KW-0732">Signal</keyword>
<gene>
    <name evidence="7" type="ORF">ACFSKQ_12380</name>
</gene>
<feature type="signal peptide" evidence="5">
    <location>
        <begin position="1"/>
        <end position="21"/>
    </location>
</feature>
<protein>
    <submittedName>
        <fullName evidence="7">ABC transporter substrate-binding protein</fullName>
    </submittedName>
</protein>